<evidence type="ECO:0000313" key="4">
    <source>
        <dbReference type="Proteomes" id="UP000521676"/>
    </source>
</evidence>
<organism evidence="2 4">
    <name type="scientific">Candidatus Chlorohelix allophototropha</name>
    <dbReference type="NCBI Taxonomy" id="3003348"/>
    <lineage>
        <taxon>Bacteria</taxon>
        <taxon>Bacillati</taxon>
        <taxon>Chloroflexota</taxon>
        <taxon>Chloroflexia</taxon>
        <taxon>Candidatus Chloroheliales</taxon>
        <taxon>Candidatus Chloroheliaceae</taxon>
        <taxon>Candidatus Chlorohelix</taxon>
    </lineage>
</organism>
<evidence type="ECO:0000313" key="2">
    <source>
        <dbReference type="EMBL" id="NWJ46945.1"/>
    </source>
</evidence>
<sequence length="586" mass="64907">MKTTHLRIYRQACLLVSLIIASLLLTTPLTALAQPNFGVTPGNLREAHSDFPANIQTVTAAPLWQTYSTAEQTEIYSDGETLVWTGYKAGDSARDPDIYGMRLKTGQEFLLAGGSAVQGQPEVAGNLVIWEDYTTPQTIRGKDLQNGQEFVVAQSPNFIGGAHLSGSMVYWLAAQGNDYKVMGRNISPLGDPFVVLPKVFREPSAALLDFSVVGQHVVWQTINSYSRDIDCRLYQQKIGTTEYKKLANTPVPAACTISWTGRGNTLIYADLQTIPLTTYDLESETVLRQFKDQYLGALTLSEPYLFWKTTAYPNPSIMGYDFATGSLFEAVSTERLKNYALGKPLVYGNGRLFWLEHPDQSAPTTLTSMLLSEVLPTAAQTGPANPDPNSAYFNESKHYLKTPFKAYWEQNGGLANFGFPFTEQLEETNPDDGNSYTVQYLERQRFEYHPGNAGTPYEVELGLLGKAEATRLGLIGTAPFAPVKAAPGSSCIYFAEISHFLCSRFKAYWQSHGQEFGDPGVSTREALALFGYPISESYVDPGTGLIIQYFERARFEWHSENAGTPYEVLLGRLGNNSLTQRGWLQE</sequence>
<geneLocation type="plasmid" evidence="3 5">
    <name>unnamed1</name>
</geneLocation>
<gene>
    <name evidence="2" type="ORF">HXX08_13875</name>
    <name evidence="3" type="ORF">OZ401_004862</name>
</gene>
<feature type="signal peptide" evidence="1">
    <location>
        <begin position="1"/>
        <end position="33"/>
    </location>
</feature>
<accession>A0A8T7M4C1</accession>
<name>A0A8T7M4C1_9CHLR</name>
<reference evidence="2 4" key="1">
    <citation type="submission" date="2020-06" db="EMBL/GenBank/DDBJ databases">
        <title>Anoxygenic phototrophic Chloroflexota member uses a Type I reaction center.</title>
        <authorList>
            <person name="Tsuji J.M."/>
            <person name="Shaw N.A."/>
            <person name="Nagashima S."/>
            <person name="Venkiteswaran J."/>
            <person name="Schiff S.L."/>
            <person name="Hanada S."/>
            <person name="Tank M."/>
            <person name="Neufeld J.D."/>
        </authorList>
    </citation>
    <scope>NUCLEOTIDE SEQUENCE [LARGE SCALE GENOMIC DNA]</scope>
    <source>
        <strain evidence="2">L227-S17</strain>
    </source>
</reference>
<dbReference type="Proteomes" id="UP001431572">
    <property type="component" value="Plasmid unnamed1"/>
</dbReference>
<feature type="chain" id="PRO_5035748821" evidence="1">
    <location>
        <begin position="34"/>
        <end position="586"/>
    </location>
</feature>
<dbReference type="EMBL" id="JACATZ010000001">
    <property type="protein sequence ID" value="NWJ46945.1"/>
    <property type="molecule type" value="Genomic_DNA"/>
</dbReference>
<dbReference type="Proteomes" id="UP000521676">
    <property type="component" value="Unassembled WGS sequence"/>
</dbReference>
<keyword evidence="3" id="KW-0614">Plasmid</keyword>
<reference evidence="3" key="2">
    <citation type="journal article" date="2024" name="Nature">
        <title>Anoxygenic phototroph of the Chloroflexota uses a type I reaction centre.</title>
        <authorList>
            <person name="Tsuji J.M."/>
            <person name="Shaw N.A."/>
            <person name="Nagashima S."/>
            <person name="Venkiteswaran J.J."/>
            <person name="Schiff S.L."/>
            <person name="Watanabe T."/>
            <person name="Fukui M."/>
            <person name="Hanada S."/>
            <person name="Tank M."/>
            <person name="Neufeld J.D."/>
        </authorList>
    </citation>
    <scope>NUCLEOTIDE SEQUENCE</scope>
    <source>
        <strain evidence="3">L227-S17</strain>
        <plasmid evidence="3 5">unnamed1</plasmid>
    </source>
</reference>
<dbReference type="AlphaFoldDB" id="A0A8T7M4C1"/>
<evidence type="ECO:0000313" key="3">
    <source>
        <dbReference type="EMBL" id="WJW70058.1"/>
    </source>
</evidence>
<dbReference type="SUPFAM" id="SSF69304">
    <property type="entry name" value="Tricorn protease N-terminal domain"/>
    <property type="match status" value="1"/>
</dbReference>
<keyword evidence="5" id="KW-1185">Reference proteome</keyword>
<keyword evidence="1" id="KW-0732">Signal</keyword>
<dbReference type="RefSeq" id="WP_341471941.1">
    <property type="nucleotide sequence ID" value="NZ_CP128401.1"/>
</dbReference>
<proteinExistence type="predicted"/>
<protein>
    <submittedName>
        <fullName evidence="2">Uncharacterized protein</fullName>
    </submittedName>
</protein>
<evidence type="ECO:0000256" key="1">
    <source>
        <dbReference type="SAM" id="SignalP"/>
    </source>
</evidence>
<dbReference type="EMBL" id="CP128401">
    <property type="protein sequence ID" value="WJW70058.1"/>
    <property type="molecule type" value="Genomic_DNA"/>
</dbReference>
<evidence type="ECO:0000313" key="5">
    <source>
        <dbReference type="Proteomes" id="UP001431572"/>
    </source>
</evidence>